<evidence type="ECO:0000313" key="2">
    <source>
        <dbReference type="Proteomes" id="UP001240150"/>
    </source>
</evidence>
<proteinExistence type="predicted"/>
<gene>
    <name evidence="1" type="ORF">ACTOB_003694</name>
</gene>
<dbReference type="EMBL" id="CP126980">
    <property type="protein sequence ID" value="WIN00019.1"/>
    <property type="molecule type" value="Genomic_DNA"/>
</dbReference>
<organism evidence="1 2">
    <name type="scientific">Actinoplanes oblitus</name>
    <dbReference type="NCBI Taxonomy" id="3040509"/>
    <lineage>
        <taxon>Bacteria</taxon>
        <taxon>Bacillati</taxon>
        <taxon>Actinomycetota</taxon>
        <taxon>Actinomycetes</taxon>
        <taxon>Micromonosporales</taxon>
        <taxon>Micromonosporaceae</taxon>
        <taxon>Actinoplanes</taxon>
    </lineage>
</organism>
<name>A0ABY8WTQ4_9ACTN</name>
<reference evidence="1 2" key="1">
    <citation type="submission" date="2023-06" db="EMBL/GenBank/DDBJ databases">
        <authorList>
            <person name="Yushchuk O."/>
            <person name="Binda E."/>
            <person name="Ruckert-Reed C."/>
            <person name="Fedorenko V."/>
            <person name="Kalinowski J."/>
            <person name="Marinelli F."/>
        </authorList>
    </citation>
    <scope>NUCLEOTIDE SEQUENCE [LARGE SCALE GENOMIC DNA]</scope>
    <source>
        <strain evidence="1 2">NRRL 3884</strain>
    </source>
</reference>
<evidence type="ECO:0000313" key="1">
    <source>
        <dbReference type="EMBL" id="WIN00019.1"/>
    </source>
</evidence>
<dbReference type="Proteomes" id="UP001240150">
    <property type="component" value="Chromosome"/>
</dbReference>
<keyword evidence="2" id="KW-1185">Reference proteome</keyword>
<sequence length="126" mass="12674">MTTVFIATLTATITTTAALPDAVGLLTSGALYPPGDGLIIAGVDGIEVTTMTLTVGIDDPAQPVLGADMINGDRIEPAADLYGLAQPAVCIPVATADSSDDCARVYDATSNDGDSGRRPACAGHHC</sequence>
<accession>A0ABY8WTQ4</accession>
<protein>
    <submittedName>
        <fullName evidence="1">Uncharacterized protein</fullName>
    </submittedName>
</protein>
<dbReference type="RefSeq" id="WP_284921477.1">
    <property type="nucleotide sequence ID" value="NZ_CP126980.1"/>
</dbReference>